<dbReference type="PROSITE" id="PS00720">
    <property type="entry name" value="RASGEF"/>
    <property type="match status" value="1"/>
</dbReference>
<dbReference type="GO" id="GO:0005886">
    <property type="term" value="C:plasma membrane"/>
    <property type="evidence" value="ECO:0007669"/>
    <property type="project" value="TreeGrafter"/>
</dbReference>
<dbReference type="InterPro" id="IPR001895">
    <property type="entry name" value="RASGEF_cat_dom"/>
</dbReference>
<dbReference type="PROSITE" id="PS50020">
    <property type="entry name" value="WW_DOMAIN_2"/>
    <property type="match status" value="1"/>
</dbReference>
<evidence type="ECO:0000256" key="5">
    <source>
        <dbReference type="SAM" id="MobiDB-lite"/>
    </source>
</evidence>
<dbReference type="InterPro" id="IPR019804">
    <property type="entry name" value="Ras_G-nucl-exch_fac_CS"/>
</dbReference>
<dbReference type="SMART" id="SM00326">
    <property type="entry name" value="SH3"/>
    <property type="match status" value="1"/>
</dbReference>
<feature type="region of interest" description="Disordered" evidence="5">
    <location>
        <begin position="424"/>
        <end position="470"/>
    </location>
</feature>
<feature type="domain" description="Ras-GEF" evidence="7">
    <location>
        <begin position="1061"/>
        <end position="1296"/>
    </location>
</feature>
<dbReference type="Pfam" id="PF00618">
    <property type="entry name" value="RasGEF_N"/>
    <property type="match status" value="1"/>
</dbReference>
<dbReference type="Proteomes" id="UP000078561">
    <property type="component" value="Unassembled WGS sequence"/>
</dbReference>
<keyword evidence="11" id="KW-1185">Reference proteome</keyword>
<name>A0A163J5A3_ABSGL</name>
<feature type="region of interest" description="Disordered" evidence="5">
    <location>
        <begin position="86"/>
        <end position="117"/>
    </location>
</feature>
<dbReference type="InterPro" id="IPR036028">
    <property type="entry name" value="SH3-like_dom_sf"/>
</dbReference>
<dbReference type="InterPro" id="IPR036964">
    <property type="entry name" value="RASGEF_cat_dom_sf"/>
</dbReference>
<dbReference type="Gene3D" id="2.30.30.40">
    <property type="entry name" value="SH3 Domains"/>
    <property type="match status" value="1"/>
</dbReference>
<dbReference type="PANTHER" id="PTHR23113:SF368">
    <property type="entry name" value="CELL DIVISION CONTROL PROTEIN 25"/>
    <property type="match status" value="1"/>
</dbReference>
<dbReference type="InterPro" id="IPR008937">
    <property type="entry name" value="Ras-like_GEF"/>
</dbReference>
<dbReference type="EMBL" id="LT551602">
    <property type="protein sequence ID" value="SAL97254.1"/>
    <property type="molecule type" value="Genomic_DNA"/>
</dbReference>
<organism evidence="10">
    <name type="scientific">Absidia glauca</name>
    <name type="common">Pin mould</name>
    <dbReference type="NCBI Taxonomy" id="4829"/>
    <lineage>
        <taxon>Eukaryota</taxon>
        <taxon>Fungi</taxon>
        <taxon>Fungi incertae sedis</taxon>
        <taxon>Mucoromycota</taxon>
        <taxon>Mucoromycotina</taxon>
        <taxon>Mucoromycetes</taxon>
        <taxon>Mucorales</taxon>
        <taxon>Cunninghamellaceae</taxon>
        <taxon>Absidia</taxon>
    </lineage>
</organism>
<dbReference type="SMART" id="SM00229">
    <property type="entry name" value="RasGEFN"/>
    <property type="match status" value="1"/>
</dbReference>
<dbReference type="Pfam" id="PF25006">
    <property type="entry name" value="DUF7783"/>
    <property type="match status" value="1"/>
</dbReference>
<feature type="compositionally biased region" description="Low complexity" evidence="5">
    <location>
        <begin position="95"/>
        <end position="114"/>
    </location>
</feature>
<feature type="compositionally biased region" description="Low complexity" evidence="5">
    <location>
        <begin position="716"/>
        <end position="735"/>
    </location>
</feature>
<feature type="domain" description="WW" evidence="8">
    <location>
        <begin position="146"/>
        <end position="180"/>
    </location>
</feature>
<dbReference type="FunFam" id="2.30.30.40:FF:000072">
    <property type="entry name" value="Unconventional Myosin IB"/>
    <property type="match status" value="1"/>
</dbReference>
<dbReference type="PROSITE" id="PS50009">
    <property type="entry name" value="RASGEF_CAT"/>
    <property type="match status" value="1"/>
</dbReference>
<feature type="region of interest" description="Disordered" evidence="5">
    <location>
        <begin position="630"/>
        <end position="653"/>
    </location>
</feature>
<dbReference type="PROSITE" id="PS50212">
    <property type="entry name" value="RASGEF_NTER"/>
    <property type="match status" value="1"/>
</dbReference>
<dbReference type="SUPFAM" id="SSF50044">
    <property type="entry name" value="SH3-domain"/>
    <property type="match status" value="1"/>
</dbReference>
<evidence type="ECO:0000256" key="2">
    <source>
        <dbReference type="ARBA" id="ARBA00022658"/>
    </source>
</evidence>
<dbReference type="Gene3D" id="1.10.840.10">
    <property type="entry name" value="Ras guanine-nucleotide exchange factors catalytic domain"/>
    <property type="match status" value="1"/>
</dbReference>
<feature type="domain" description="N-terminal Ras-GEF" evidence="9">
    <location>
        <begin position="893"/>
        <end position="1023"/>
    </location>
</feature>
<sequence>MDLGDSLCSVQGLYDYTSTDPASLSFNQGDIIHVLAKLESGWWDGWCNGRRGWFPSNYVEEVTTDMHYPPTDLTMELGAGLVYPTQDRSSPGLLSQQQQQQQSTQQQYISARQQPSRLDLDITDDDMVHRSTHHDEALLNNQHQTAPTKSNWILQTTEDGSEVYYYNEVTKEMRYSLPSDAQFDTDHFVYDQQQTHHQHHSHNHQPTAAATISGNGAMDIITNANHNSGSPNITHQRPIATTTDPDAVPLPPHWNTINTPEPRDTTSTAGSECQDMLPLNWGQLSTLIAHAIHALKKSIKEGTIALLRDDAAMVVHRIRLMLYVSNTVDKESSPHLKCNKPLRVYHRALLASLAKTVLSSKAASGTWAQGDALHKLQLDADQLLVDVRNFLSTAQDLRLEIYDDKPKLLLPDLSNNSNGGGGLLSLSLSTSSSSTTTTSNGPPSSLSSNGHRWRLASSNRDNTSKPDPSTTLMVLADNIRGAMSSFMESARNAFSSLNDQASAPGKVKTTAPLLVAQFRNLSNTASQFLNAVDDLPPQYQPHNQRRAHTTRNSNDDGTNRYPARQAIYNAMGLLLIASQTITNSDLILATIKTTYQRLEDCIYEIERNVQTICLDVTMAANNKSPTATIPSQYYSIPTRGTTPPTPSSRPTTIHEHETTGDLLDEVYADNDIMGGSGGIIEPEFDGIHPTDVPPATLNGRKTPVGTPQSPHPYHSPPSSTKYPPSSSSSSYYHPHQVGYSPSLFPHDDDMDVDSFHSETQSSLNNNMYNTSGDLLLSEPTSAGGPLAPRAPKDKLAKFFGEDTLLAAKRRDTILGSGTPTSATTLTGAGGSMSTMTTTTAVGTVASGSTSISTVTASTPTSAGLNNGSMMMMKNDKAEYLCADYMQNEIIFNMEGNVKGGTVTALVQRLTQHDQLDSKFITTFLLTYRSFCTTEELFDALFTRYTLKPPAELTGDDLEIWNERKLKLVRLRVFNVIKSWLDSYYIEEEDRVILPTLLNFSENVIRESMQFGAEQLGKAIQKRMDAEDSSQLRKMTLNVRTTEMPPPILPKNMKRLRFLEIDPLELARQLTVMDSKLYSRIKPVECLDKNWGRADSQHTAANVKASIEYSNQVTAWVTDSILSKEELKKRSAVVKHWIYVAEKCRLLHNYNTCMAILSAFDNSSVGRLKRTWETMSARTTAILTGIRRLMGANRNFTEYRDIIHKVNPPCIPFLGIYLQDLTFIEDGNSNFLKKTNNLINFAKRMKTGEVIRELQQYQSTPYILQMVPDIQEFIKTHLQSSRDEETLYNLSLAVEPRERGEDTIARRLKESGL</sequence>
<dbReference type="FunCoup" id="A0A163J5A3">
    <property type="interactions" value="87"/>
</dbReference>
<dbReference type="InParanoid" id="A0A163J5A3"/>
<evidence type="ECO:0000256" key="1">
    <source>
        <dbReference type="ARBA" id="ARBA00022443"/>
    </source>
</evidence>
<dbReference type="SUPFAM" id="SSF48366">
    <property type="entry name" value="Ras GEF"/>
    <property type="match status" value="1"/>
</dbReference>
<dbReference type="Pfam" id="PF00617">
    <property type="entry name" value="RasGEF"/>
    <property type="match status" value="1"/>
</dbReference>
<dbReference type="STRING" id="4829.A0A163J5A3"/>
<dbReference type="InterPro" id="IPR023578">
    <property type="entry name" value="Ras_GEF_dom_sf"/>
</dbReference>
<evidence type="ECO:0000256" key="4">
    <source>
        <dbReference type="PROSITE-ProRule" id="PRU00192"/>
    </source>
</evidence>
<reference evidence="10" key="1">
    <citation type="submission" date="2016-04" db="EMBL/GenBank/DDBJ databases">
        <authorList>
            <person name="Evans L.H."/>
            <person name="Alamgir A."/>
            <person name="Owens N."/>
            <person name="Weber N.D."/>
            <person name="Virtaneva K."/>
            <person name="Barbian K."/>
            <person name="Babar A."/>
            <person name="Rosenke K."/>
        </authorList>
    </citation>
    <scope>NUCLEOTIDE SEQUENCE [LARGE SCALE GENOMIC DNA]</scope>
    <source>
        <strain evidence="10">CBS 101.48</strain>
    </source>
</reference>
<feature type="domain" description="SH3" evidence="6">
    <location>
        <begin position="5"/>
        <end position="64"/>
    </location>
</feature>
<dbReference type="GO" id="GO:0007265">
    <property type="term" value="P:Ras protein signal transduction"/>
    <property type="evidence" value="ECO:0007669"/>
    <property type="project" value="TreeGrafter"/>
</dbReference>
<evidence type="ECO:0000259" key="7">
    <source>
        <dbReference type="PROSITE" id="PS50009"/>
    </source>
</evidence>
<keyword evidence="1 4" id="KW-0728">SH3 domain</keyword>
<dbReference type="PRINTS" id="PR00499">
    <property type="entry name" value="P67PHOX"/>
</dbReference>
<dbReference type="GO" id="GO:0005085">
    <property type="term" value="F:guanyl-nucleotide exchange factor activity"/>
    <property type="evidence" value="ECO:0007669"/>
    <property type="project" value="UniProtKB-KW"/>
</dbReference>
<dbReference type="InterPro" id="IPR056685">
    <property type="entry name" value="DUF7783"/>
</dbReference>
<evidence type="ECO:0008006" key="12">
    <source>
        <dbReference type="Google" id="ProtNLM"/>
    </source>
</evidence>
<dbReference type="PROSITE" id="PS50002">
    <property type="entry name" value="SH3"/>
    <property type="match status" value="1"/>
</dbReference>
<feature type="region of interest" description="Disordered" evidence="5">
    <location>
        <begin position="536"/>
        <end position="560"/>
    </location>
</feature>
<dbReference type="CDD" id="cd06224">
    <property type="entry name" value="REM"/>
    <property type="match status" value="1"/>
</dbReference>
<evidence type="ECO:0000259" key="8">
    <source>
        <dbReference type="PROSITE" id="PS50020"/>
    </source>
</evidence>
<feature type="compositionally biased region" description="Low complexity" evidence="5">
    <location>
        <begin position="424"/>
        <end position="449"/>
    </location>
</feature>
<dbReference type="SMART" id="SM00147">
    <property type="entry name" value="RasGEF"/>
    <property type="match status" value="1"/>
</dbReference>
<dbReference type="InterPro" id="IPR001202">
    <property type="entry name" value="WW_dom"/>
</dbReference>
<feature type="region of interest" description="Disordered" evidence="5">
    <location>
        <begin position="674"/>
        <end position="766"/>
    </location>
</feature>
<dbReference type="PRINTS" id="PR00452">
    <property type="entry name" value="SH3DOMAIN"/>
</dbReference>
<proteinExistence type="predicted"/>
<dbReference type="InterPro" id="IPR000651">
    <property type="entry name" value="Ras-like_Gua-exchang_fac_N"/>
</dbReference>
<feature type="compositionally biased region" description="Polar residues" evidence="5">
    <location>
        <begin position="456"/>
        <end position="470"/>
    </location>
</feature>
<dbReference type="CDD" id="cd00155">
    <property type="entry name" value="RasGEF"/>
    <property type="match status" value="1"/>
</dbReference>
<dbReference type="Gene3D" id="2.20.70.10">
    <property type="match status" value="1"/>
</dbReference>
<evidence type="ECO:0000256" key="3">
    <source>
        <dbReference type="PROSITE-ProRule" id="PRU00168"/>
    </source>
</evidence>
<feature type="compositionally biased region" description="Polar residues" evidence="5">
    <location>
        <begin position="255"/>
        <end position="270"/>
    </location>
</feature>
<evidence type="ECO:0000259" key="6">
    <source>
        <dbReference type="PROSITE" id="PS50002"/>
    </source>
</evidence>
<dbReference type="Pfam" id="PF00018">
    <property type="entry name" value="SH3_1"/>
    <property type="match status" value="1"/>
</dbReference>
<dbReference type="OrthoDB" id="546434at2759"/>
<gene>
    <name evidence="10" type="primary">ABSGL_02725.1 scaffold 3684</name>
</gene>
<evidence type="ECO:0000259" key="9">
    <source>
        <dbReference type="PROSITE" id="PS50212"/>
    </source>
</evidence>
<dbReference type="PANTHER" id="PTHR23113">
    <property type="entry name" value="GUANINE NUCLEOTIDE EXCHANGE FACTOR"/>
    <property type="match status" value="1"/>
</dbReference>
<evidence type="ECO:0000313" key="10">
    <source>
        <dbReference type="EMBL" id="SAL97254.1"/>
    </source>
</evidence>
<protein>
    <recommendedName>
        <fullName evidence="12">Ras GEF</fullName>
    </recommendedName>
</protein>
<feature type="region of interest" description="Disordered" evidence="5">
    <location>
        <begin position="243"/>
        <end position="270"/>
    </location>
</feature>
<dbReference type="OMA" id="RESMQFG"/>
<keyword evidence="2 3" id="KW-0344">Guanine-nucleotide releasing factor</keyword>
<feature type="compositionally biased region" description="Polar residues" evidence="5">
    <location>
        <begin position="757"/>
        <end position="766"/>
    </location>
</feature>
<accession>A0A163J5A3</accession>
<dbReference type="InterPro" id="IPR001452">
    <property type="entry name" value="SH3_domain"/>
</dbReference>
<evidence type="ECO:0000313" key="11">
    <source>
        <dbReference type="Proteomes" id="UP000078561"/>
    </source>
</evidence>
<dbReference type="CDD" id="cd11883">
    <property type="entry name" value="SH3_Sdc25"/>
    <property type="match status" value="1"/>
</dbReference>
<dbReference type="Gene3D" id="1.20.870.10">
    <property type="entry name" value="Son of sevenless (SoS) protein Chain: S domain 1"/>
    <property type="match status" value="1"/>
</dbReference>